<keyword evidence="5" id="KW-1185">Reference proteome</keyword>
<organism evidence="4 5">
    <name type="scientific">Glacieibacterium frigidum</name>
    <dbReference type="NCBI Taxonomy" id="2593303"/>
    <lineage>
        <taxon>Bacteria</taxon>
        <taxon>Pseudomonadati</taxon>
        <taxon>Pseudomonadota</taxon>
        <taxon>Alphaproteobacteria</taxon>
        <taxon>Sphingomonadales</taxon>
        <taxon>Sphingosinicellaceae</taxon>
        <taxon>Glacieibacterium</taxon>
    </lineage>
</organism>
<dbReference type="InterPro" id="IPR045336">
    <property type="entry name" value="MmgE_PrpD_N"/>
</dbReference>
<proteinExistence type="inferred from homology"/>
<dbReference type="Gene3D" id="3.30.1330.120">
    <property type="entry name" value="2-methylcitrate dehydratase PrpD"/>
    <property type="match status" value="1"/>
</dbReference>
<dbReference type="GO" id="GO:0016829">
    <property type="term" value="F:lyase activity"/>
    <property type="evidence" value="ECO:0007669"/>
    <property type="project" value="InterPro"/>
</dbReference>
<dbReference type="AlphaFoldDB" id="A0A552UII2"/>
<dbReference type="RefSeq" id="WP_144236729.1">
    <property type="nucleotide sequence ID" value="NZ_VJWA01000001.1"/>
</dbReference>
<dbReference type="Pfam" id="PF19305">
    <property type="entry name" value="MmgE_PrpD_C"/>
    <property type="match status" value="1"/>
</dbReference>
<dbReference type="InterPro" id="IPR036148">
    <property type="entry name" value="MmgE/PrpD_sf"/>
</dbReference>
<sequence>MNSYSLIERVAQHLQRRVEDATRARARLHLLDWLGCVAGARQGPVADMARTAERDVLTRTALLGNVLEMDDVHRTALLHPGPVVWPAALSAVRETGGTMADLLDAGVRGYEAMIAIGATFDAHHYAHFHNTSTAGGFGGAAAAASAFGLDAQRTGWALANAGSTAGGLWAMRHADTMTKQIHAARAALEGLWFARLARAGASGPVAVLEGPQGLYAATVREPRPLVLGDGWRMAEVSFKPWAACRHVHPAIDCALDLRAAGQLSGKMQVATYADALAFCDNPHPVTEAQAKFSLQHGVAVIAAGRDAGPEDFTLAAIEALAPLRAQVTVTEDGAITARYPAHFGASLSCGGGSVALVDTRGDPERPASEAQIVAKARSLIAWGGLGDGDHSIEAAMHGDDPRALLALLDAWL</sequence>
<gene>
    <name evidence="4" type="ORF">FMM06_07955</name>
</gene>
<dbReference type="PANTHER" id="PTHR16943:SF8">
    <property type="entry name" value="2-METHYLCITRATE DEHYDRATASE"/>
    <property type="match status" value="1"/>
</dbReference>
<dbReference type="SUPFAM" id="SSF103378">
    <property type="entry name" value="2-methylcitrate dehydratase PrpD"/>
    <property type="match status" value="1"/>
</dbReference>
<dbReference type="Gene3D" id="1.10.4100.10">
    <property type="entry name" value="2-methylcitrate dehydratase PrpD"/>
    <property type="match status" value="1"/>
</dbReference>
<feature type="domain" description="MmgE/PrpD N-terminal" evidence="2">
    <location>
        <begin position="63"/>
        <end position="221"/>
    </location>
</feature>
<dbReference type="InterPro" id="IPR005656">
    <property type="entry name" value="MmgE_PrpD"/>
</dbReference>
<reference evidence="4 5" key="1">
    <citation type="submission" date="2019-07" db="EMBL/GenBank/DDBJ databases">
        <title>Novel species isolated from glacier.</title>
        <authorList>
            <person name="Liu Q."/>
            <person name="Xin Y.-H."/>
        </authorList>
    </citation>
    <scope>NUCLEOTIDE SEQUENCE [LARGE SCALE GENOMIC DNA]</scope>
    <source>
        <strain evidence="4 5">LB1R16</strain>
    </source>
</reference>
<dbReference type="EMBL" id="VJWA01000001">
    <property type="protein sequence ID" value="TRW18035.1"/>
    <property type="molecule type" value="Genomic_DNA"/>
</dbReference>
<dbReference type="Pfam" id="PF03972">
    <property type="entry name" value="MmgE_PrpD_N"/>
    <property type="match status" value="1"/>
</dbReference>
<evidence type="ECO:0000313" key="4">
    <source>
        <dbReference type="EMBL" id="TRW18035.1"/>
    </source>
</evidence>
<dbReference type="OrthoDB" id="5415580at2"/>
<evidence type="ECO:0000259" key="3">
    <source>
        <dbReference type="Pfam" id="PF19305"/>
    </source>
</evidence>
<evidence type="ECO:0000313" key="5">
    <source>
        <dbReference type="Proteomes" id="UP000317894"/>
    </source>
</evidence>
<evidence type="ECO:0000259" key="2">
    <source>
        <dbReference type="Pfam" id="PF03972"/>
    </source>
</evidence>
<dbReference type="PANTHER" id="PTHR16943">
    <property type="entry name" value="2-METHYLCITRATE DEHYDRATASE-RELATED"/>
    <property type="match status" value="1"/>
</dbReference>
<dbReference type="InterPro" id="IPR042188">
    <property type="entry name" value="MmgE/PrpD_sf_2"/>
</dbReference>
<comment type="similarity">
    <text evidence="1">Belongs to the PrpD family.</text>
</comment>
<evidence type="ECO:0000256" key="1">
    <source>
        <dbReference type="ARBA" id="ARBA00006174"/>
    </source>
</evidence>
<feature type="domain" description="MmgE/PrpD C-terminal" evidence="3">
    <location>
        <begin position="241"/>
        <end position="381"/>
    </location>
</feature>
<dbReference type="InterPro" id="IPR042183">
    <property type="entry name" value="MmgE/PrpD_sf_1"/>
</dbReference>
<comment type="caution">
    <text evidence="4">The sequence shown here is derived from an EMBL/GenBank/DDBJ whole genome shotgun (WGS) entry which is preliminary data.</text>
</comment>
<protein>
    <submittedName>
        <fullName evidence="4">MmgE/PrpD family protein</fullName>
    </submittedName>
</protein>
<accession>A0A552UII2</accession>
<dbReference type="Proteomes" id="UP000317894">
    <property type="component" value="Unassembled WGS sequence"/>
</dbReference>
<name>A0A552UII2_9SPHN</name>
<dbReference type="InterPro" id="IPR045337">
    <property type="entry name" value="MmgE_PrpD_C"/>
</dbReference>